<proteinExistence type="predicted"/>
<organism evidence="1 2">
    <name type="scientific">Cryptosporangium minutisporangium</name>
    <dbReference type="NCBI Taxonomy" id="113569"/>
    <lineage>
        <taxon>Bacteria</taxon>
        <taxon>Bacillati</taxon>
        <taxon>Actinomycetota</taxon>
        <taxon>Actinomycetes</taxon>
        <taxon>Cryptosporangiales</taxon>
        <taxon>Cryptosporangiaceae</taxon>
        <taxon>Cryptosporangium</taxon>
    </lineage>
</organism>
<name>A0ABP6T0G3_9ACTN</name>
<reference evidence="2" key="1">
    <citation type="journal article" date="2019" name="Int. J. Syst. Evol. Microbiol.">
        <title>The Global Catalogue of Microorganisms (GCM) 10K type strain sequencing project: providing services to taxonomists for standard genome sequencing and annotation.</title>
        <authorList>
            <consortium name="The Broad Institute Genomics Platform"/>
            <consortium name="The Broad Institute Genome Sequencing Center for Infectious Disease"/>
            <person name="Wu L."/>
            <person name="Ma J."/>
        </authorList>
    </citation>
    <scope>NUCLEOTIDE SEQUENCE [LARGE SCALE GENOMIC DNA]</scope>
    <source>
        <strain evidence="2">JCM 9458</strain>
    </source>
</reference>
<comment type="caution">
    <text evidence="1">The sequence shown here is derived from an EMBL/GenBank/DDBJ whole genome shotgun (WGS) entry which is preliminary data.</text>
</comment>
<keyword evidence="2" id="KW-1185">Reference proteome</keyword>
<sequence length="80" mass="8744">MNSFVLPAEPDAEQIETAQLLIDQHRSDHNGQCPALTCAVGAKAPPWPCGRWRWSMEVLRRAGLPVANPEGRHPSESGNS</sequence>
<dbReference type="EMBL" id="BAAAYN010000026">
    <property type="protein sequence ID" value="GAA3390023.1"/>
    <property type="molecule type" value="Genomic_DNA"/>
</dbReference>
<dbReference type="Proteomes" id="UP001501676">
    <property type="component" value="Unassembled WGS sequence"/>
</dbReference>
<evidence type="ECO:0000313" key="2">
    <source>
        <dbReference type="Proteomes" id="UP001501676"/>
    </source>
</evidence>
<evidence type="ECO:0000313" key="1">
    <source>
        <dbReference type="EMBL" id="GAA3390023.1"/>
    </source>
</evidence>
<protein>
    <submittedName>
        <fullName evidence="1">Uncharacterized protein</fullName>
    </submittedName>
</protein>
<accession>A0ABP6T0G3</accession>
<gene>
    <name evidence="1" type="ORF">GCM10020369_42460</name>
</gene>